<evidence type="ECO:0000313" key="7">
    <source>
        <dbReference type="Proteomes" id="UP000471152"/>
    </source>
</evidence>
<dbReference type="InterPro" id="IPR055826">
    <property type="entry name" value="DUF7402"/>
</dbReference>
<organism evidence="4 6">
    <name type="scientific">Modestobacter muralis</name>
    <dbReference type="NCBI Taxonomy" id="1608614"/>
    <lineage>
        <taxon>Bacteria</taxon>
        <taxon>Bacillati</taxon>
        <taxon>Actinomycetota</taxon>
        <taxon>Actinomycetes</taxon>
        <taxon>Geodermatophilales</taxon>
        <taxon>Geodermatophilaceae</taxon>
        <taxon>Modestobacter</taxon>
    </lineage>
</organism>
<gene>
    <name evidence="5" type="ORF">G3R41_10475</name>
    <name evidence="4" type="ORF">GCU67_09820</name>
</gene>
<dbReference type="AlphaFoldDB" id="A0A6P0ETL3"/>
<dbReference type="PANTHER" id="PTHR10963">
    <property type="entry name" value="GLYCOSYL HYDROLASE-RELATED"/>
    <property type="match status" value="1"/>
</dbReference>
<keyword evidence="6" id="KW-1185">Reference proteome</keyword>
<dbReference type="SUPFAM" id="SSF49899">
    <property type="entry name" value="Concanavalin A-like lectins/glucanases"/>
    <property type="match status" value="1"/>
</dbReference>
<dbReference type="InterPro" id="IPR008979">
    <property type="entry name" value="Galactose-bd-like_sf"/>
</dbReference>
<evidence type="ECO:0000259" key="3">
    <source>
        <dbReference type="PROSITE" id="PS51762"/>
    </source>
</evidence>
<name>A0A6P0ETL3_9ACTN</name>
<dbReference type="Proteomes" id="UP000468828">
    <property type="component" value="Unassembled WGS sequence"/>
</dbReference>
<feature type="domain" description="GH16" evidence="3">
    <location>
        <begin position="415"/>
        <end position="640"/>
    </location>
</feature>
<dbReference type="InterPro" id="IPR050546">
    <property type="entry name" value="Glycosyl_Hydrlase_16"/>
</dbReference>
<dbReference type="SUPFAM" id="SSF49785">
    <property type="entry name" value="Galactose-binding domain-like"/>
    <property type="match status" value="1"/>
</dbReference>
<evidence type="ECO:0000313" key="4">
    <source>
        <dbReference type="EMBL" id="NEK94467.1"/>
    </source>
</evidence>
<evidence type="ECO:0000313" key="6">
    <source>
        <dbReference type="Proteomes" id="UP000468828"/>
    </source>
</evidence>
<comment type="similarity">
    <text evidence="1">Belongs to the glycosyl hydrolase 16 family.</text>
</comment>
<keyword evidence="4" id="KW-0378">Hydrolase</keyword>
<evidence type="ECO:0000256" key="1">
    <source>
        <dbReference type="ARBA" id="ARBA00006865"/>
    </source>
</evidence>
<dbReference type="Pfam" id="PF24135">
    <property type="entry name" value="DUF7402"/>
    <property type="match status" value="1"/>
</dbReference>
<dbReference type="CDD" id="cd08023">
    <property type="entry name" value="GH16_laminarinase_like"/>
    <property type="match status" value="1"/>
</dbReference>
<dbReference type="Gene3D" id="2.60.120.200">
    <property type="match status" value="1"/>
</dbReference>
<comment type="caution">
    <text evidence="4">The sequence shown here is derived from an EMBL/GenBank/DDBJ whole genome shotgun (WGS) entry which is preliminary data.</text>
</comment>
<sequence>MGAWVELTWPEPTEVDHVDVRAADTTPITAARLVLDAGDPVDLAPGPDGVVELAFSPRTVRTARFVVTGAPTGTTSVALTRFIVDRTGTPASGDVQASTAGGDPTSSWRSVVKTSSAASAAGALLDGDVAGGRAGAEWSATSTDAAPWVQLSWQKPRRLASIQVLGPTALATDPAAPWNAPLHGLLRFSDGSTVVVSGIAGGGGPPTTIAFAPHTASWVRLELARTVATASVSLREFTAYDVGTTPPRWPRTAQGYSPTGYSTTSTPAAPCSAASDPVGSSTDDQLALVCPAPGSAVSGTTTVVVAGPVGTPVTVTAWIDPVGTTPGAEQELTSGTIDASGRAVLRVDLAALATGPTALRVDRSGSDGGTPLYVQLVNRSGVAVDTGGHAPAGMTLQYAEEFTDPLSISRRGTGAEYAATKPSHVGGGSFGDAWFADPAEGHGNITTLDSQYLRLRVQPSDPAATPWNLEHEGGILSSVRVGGSGFAAQYGYFEARMLGAPGVGSWPAFWMLDTENTTPRGTTASEVDAVELYGHNTAGSCHTTHNWGYGDGDGGVAKCLEDNGVADWALAWHTYGVRFVPGGADFYIDGIQVATYQGLRQAADPHYFLMDLALGGGWPVDLAPTGEITDLYVDWIRTYT</sequence>
<proteinExistence type="inferred from homology"/>
<dbReference type="Pfam" id="PF00722">
    <property type="entry name" value="Glyco_hydro_16"/>
    <property type="match status" value="1"/>
</dbReference>
<evidence type="ECO:0000313" key="5">
    <source>
        <dbReference type="EMBL" id="NEN51355.1"/>
    </source>
</evidence>
<feature type="region of interest" description="Disordered" evidence="2">
    <location>
        <begin position="249"/>
        <end position="277"/>
    </location>
</feature>
<protein>
    <submittedName>
        <fullName evidence="4">Family 16 glycosylhydrolase</fullName>
    </submittedName>
</protein>
<accession>A0A6P0ETL3</accession>
<dbReference type="PROSITE" id="PS51762">
    <property type="entry name" value="GH16_2"/>
    <property type="match status" value="1"/>
</dbReference>
<reference evidence="5 7" key="2">
    <citation type="submission" date="2020-02" db="EMBL/GenBank/DDBJ databases">
        <title>The WGS of Modestobacter muralis DSM 100205.</title>
        <authorList>
            <person name="Jiang Z."/>
        </authorList>
    </citation>
    <scope>NUCLEOTIDE SEQUENCE [LARGE SCALE GENOMIC DNA]</scope>
    <source>
        <strain evidence="5 7">DSM 100205</strain>
    </source>
</reference>
<dbReference type="InterPro" id="IPR013320">
    <property type="entry name" value="ConA-like_dom_sf"/>
</dbReference>
<feature type="compositionally biased region" description="Low complexity" evidence="2">
    <location>
        <begin position="255"/>
        <end position="277"/>
    </location>
</feature>
<evidence type="ECO:0000256" key="2">
    <source>
        <dbReference type="SAM" id="MobiDB-lite"/>
    </source>
</evidence>
<dbReference type="GO" id="GO:0005975">
    <property type="term" value="P:carbohydrate metabolic process"/>
    <property type="evidence" value="ECO:0007669"/>
    <property type="project" value="InterPro"/>
</dbReference>
<dbReference type="EMBL" id="JAAGWB010000025">
    <property type="protein sequence ID" value="NEN51355.1"/>
    <property type="molecule type" value="Genomic_DNA"/>
</dbReference>
<dbReference type="GO" id="GO:0004553">
    <property type="term" value="F:hydrolase activity, hydrolyzing O-glycosyl compounds"/>
    <property type="evidence" value="ECO:0007669"/>
    <property type="project" value="InterPro"/>
</dbReference>
<dbReference type="Gene3D" id="2.60.120.260">
    <property type="entry name" value="Galactose-binding domain-like"/>
    <property type="match status" value="1"/>
</dbReference>
<dbReference type="PANTHER" id="PTHR10963:SF55">
    <property type="entry name" value="GLYCOSIDE HYDROLASE FAMILY 16 PROTEIN"/>
    <property type="match status" value="1"/>
</dbReference>
<dbReference type="InterPro" id="IPR000757">
    <property type="entry name" value="Beta-glucanase-like"/>
</dbReference>
<dbReference type="Proteomes" id="UP000471152">
    <property type="component" value="Unassembled WGS sequence"/>
</dbReference>
<reference evidence="4 6" key="1">
    <citation type="submission" date="2020-01" db="EMBL/GenBank/DDBJ databases">
        <title>the WGS Modestobacter muralis CPCC 204518.</title>
        <authorList>
            <person name="Jiang Z."/>
        </authorList>
    </citation>
    <scope>NUCLEOTIDE SEQUENCE [LARGE SCALE GENOMIC DNA]</scope>
    <source>
        <strain evidence="4 6">DSM 100205</strain>
    </source>
</reference>
<dbReference type="EMBL" id="JAAGWH010000023">
    <property type="protein sequence ID" value="NEK94467.1"/>
    <property type="molecule type" value="Genomic_DNA"/>
</dbReference>